<name>A6KPC1_RAT</name>
<evidence type="ECO:0000313" key="2">
    <source>
        <dbReference type="Proteomes" id="UP000234681"/>
    </source>
</evidence>
<dbReference type="Gene3D" id="3.30.70.1820">
    <property type="entry name" value="L1 transposable element, RRM domain"/>
    <property type="match status" value="1"/>
</dbReference>
<evidence type="ECO:0000313" key="1">
    <source>
        <dbReference type="EMBL" id="EDL83869.1"/>
    </source>
</evidence>
<dbReference type="Proteomes" id="UP000234681">
    <property type="component" value="Chromosome X"/>
</dbReference>
<gene>
    <name evidence="1" type="ORF">rCG_22873</name>
</gene>
<reference evidence="2" key="1">
    <citation type="submission" date="2005-09" db="EMBL/GenBank/DDBJ databases">
        <authorList>
            <person name="Mural R.J."/>
            <person name="Li P.W."/>
            <person name="Adams M.D."/>
            <person name="Amanatides P.G."/>
            <person name="Baden-Tillson H."/>
            <person name="Barnstead M."/>
            <person name="Chin S.H."/>
            <person name="Dew I."/>
            <person name="Evans C.A."/>
            <person name="Ferriera S."/>
            <person name="Flanigan M."/>
            <person name="Fosler C."/>
            <person name="Glodek A."/>
            <person name="Gu Z."/>
            <person name="Holt R.A."/>
            <person name="Jennings D."/>
            <person name="Kraft C.L."/>
            <person name="Lu F."/>
            <person name="Nguyen T."/>
            <person name="Nusskern D.R."/>
            <person name="Pfannkoch C.M."/>
            <person name="Sitter C."/>
            <person name="Sutton G.G."/>
            <person name="Venter J.C."/>
            <person name="Wang Z."/>
            <person name="Woodage T."/>
            <person name="Zheng X.H."/>
            <person name="Zhong F."/>
        </authorList>
    </citation>
    <scope>NUCLEOTIDE SEQUENCE [LARGE SCALE GENOMIC DNA]</scope>
    <source>
        <strain>BN</strain>
        <strain evidence="2">Sprague-Dawley</strain>
    </source>
</reference>
<dbReference type="AlphaFoldDB" id="A6KPC1"/>
<organism evidence="1 2">
    <name type="scientific">Rattus norvegicus</name>
    <name type="common">Rat</name>
    <dbReference type="NCBI Taxonomy" id="10116"/>
    <lineage>
        <taxon>Eukaryota</taxon>
        <taxon>Metazoa</taxon>
        <taxon>Chordata</taxon>
        <taxon>Craniata</taxon>
        <taxon>Vertebrata</taxon>
        <taxon>Euteleostomi</taxon>
        <taxon>Mammalia</taxon>
        <taxon>Eutheria</taxon>
        <taxon>Euarchontoglires</taxon>
        <taxon>Glires</taxon>
        <taxon>Rodentia</taxon>
        <taxon>Myomorpha</taxon>
        <taxon>Muroidea</taxon>
        <taxon>Muridae</taxon>
        <taxon>Murinae</taxon>
        <taxon>Rattus</taxon>
    </lineage>
</organism>
<dbReference type="EMBL" id="CH474078">
    <property type="protein sequence ID" value="EDL83869.1"/>
    <property type="molecule type" value="Genomic_DNA"/>
</dbReference>
<proteinExistence type="predicted"/>
<protein>
    <submittedName>
        <fullName evidence="1">RCG22873</fullName>
    </submittedName>
</protein>
<sequence>MPNKLNQKIKSSQHIITKTLNIQKKERILKAVRKKSWTIDFSMKTLKAKRARSDVP</sequence>
<accession>A6KPC1</accession>